<feature type="transmembrane region" description="Helical" evidence="6">
    <location>
        <begin position="1761"/>
        <end position="1779"/>
    </location>
</feature>
<evidence type="ECO:0000256" key="6">
    <source>
        <dbReference type="SAM" id="Phobius"/>
    </source>
</evidence>
<feature type="domain" description="C2" evidence="7">
    <location>
        <begin position="1133"/>
        <end position="1253"/>
    </location>
</feature>
<feature type="transmembrane region" description="Helical" evidence="6">
    <location>
        <begin position="1591"/>
        <end position="1610"/>
    </location>
</feature>
<comment type="caution">
    <text evidence="8">The sequence shown here is derived from an EMBL/GenBank/DDBJ whole genome shotgun (WGS) entry which is preliminary data.</text>
</comment>
<dbReference type="PANTHER" id="PTHR10414">
    <property type="entry name" value="ETHANOLAMINEPHOSPHOTRANSFERASE"/>
    <property type="match status" value="1"/>
</dbReference>
<dbReference type="Proteomes" id="UP000591131">
    <property type="component" value="Unassembled WGS sequence"/>
</dbReference>
<keyword evidence="9" id="KW-1185">Reference proteome</keyword>
<keyword evidence="6" id="KW-0812">Transmembrane</keyword>
<evidence type="ECO:0000256" key="4">
    <source>
        <dbReference type="ARBA" id="ARBA00023136"/>
    </source>
</evidence>
<keyword evidence="3 5" id="KW-0808">Transferase</keyword>
<evidence type="ECO:0000313" key="9">
    <source>
        <dbReference type="Proteomes" id="UP000591131"/>
    </source>
</evidence>
<dbReference type="EMBL" id="JAAPAO010000232">
    <property type="protein sequence ID" value="KAF4666536.1"/>
    <property type="molecule type" value="Genomic_DNA"/>
</dbReference>
<feature type="transmembrane region" description="Helical" evidence="6">
    <location>
        <begin position="1728"/>
        <end position="1749"/>
    </location>
</feature>
<feature type="transmembrane region" description="Helical" evidence="6">
    <location>
        <begin position="1687"/>
        <end position="1708"/>
    </location>
</feature>
<dbReference type="SMART" id="SM00239">
    <property type="entry name" value="C2"/>
    <property type="match status" value="2"/>
</dbReference>
<keyword evidence="6" id="KW-1133">Transmembrane helix</keyword>
<dbReference type="Gene3D" id="2.60.40.150">
    <property type="entry name" value="C2 domain"/>
    <property type="match status" value="1"/>
</dbReference>
<dbReference type="Pfam" id="PF00168">
    <property type="entry name" value="C2"/>
    <property type="match status" value="1"/>
</dbReference>
<keyword evidence="4 6" id="KW-0472">Membrane</keyword>
<evidence type="ECO:0000256" key="2">
    <source>
        <dbReference type="ARBA" id="ARBA00010441"/>
    </source>
</evidence>
<gene>
    <name evidence="8" type="ORF">FOL47_004035</name>
</gene>
<dbReference type="Gene3D" id="1.20.120.1760">
    <property type="match status" value="1"/>
</dbReference>
<sequence>MDVEPFVKGPNRAEGRLEGVPKPWFGSKAPLKVMIPEACYMSWVEQAAWNGITSLIDGGTITVVWDVCDDLGAPNQADLVALATGEDALDMKDWILSIKVKGVDLKLEGETKEAYCVALVTRKSESSIKVITKQLSGTVPLETGEMDWRVDDVDIKKSTEAQLGEYELCIKCYVIIKEKPSLAGSWRQSLDALLGAIRAYDARQVICDVVARSGLGLRYLCWGMMHDTGKVLVDIDICEEGAVWHRQGKGVPRRDEGLIGDGGEEERELYLHACAENLPVRSKGYYIVIKVAHGRSVESSTIFGNGRNGLMQWDPVRVVVKGKRLVMEIRSGRDFIIGRIVQICGGIYLPLKYHNVIIDVIIKLSGVWGGSGMDVMVVPAFVDSTGVMRLLPGNGTERSVKDIVREYKAKRSRGQGSVWSCGNISIDDGGIKEGFVEIERVIPILPSVTHLYVYTRPHGDTGHPTEFCRVRLDGLLKWERLRVDQSVAGQSRGGRFPSDFAGFMLVAADIEDVNNYGICVEESSISVSDRGLCCYRTSSLRTNYNFVAWSEGRRKEYVLTVEILQGKAFPTGDDDCDCVPLWRLRAGDKTVVAEEDSVPQTSNPLYLQKVSVLVHLGEGIPAPPVVIDIIDLEGGRRKIMIGRSILRLTMQDTKEVQLETSPRWYAVDSSGESTSFKDGLEGQRWKKRAKLLVSARYHSLEGAYCEDFGKILPITSEDQASFDVVIDLLGIRGVNDTIKECDLTVQGYWSHRARIDVDDSPMPNPNFTQSDGELVGMRIRPPLLTVPILKCIDGILLPDIQLVLTNNGGTKECGRVSLPLCDYMLGTTTKPPASLETSSSSCFEGAVLNPEMYCCYVDVFSPHSGNVTINDDIQVGRQLSGKDDLASVEYYKEGSGRLRRTLAAVLDTDENLHSVMSVSLYPTDAYPTLTVNRDNKEPLGWCERGLGLDMDGIKSCRELREEAAKKGWRMVSKQHALPHQVDGDWKNLHTFMRSVGHVCDPAVGDSLILARFRIENTNNILCIKMRRSVIKEGEVYSVICAPPCGTAVFSKPGESYVNEGEFILRLRKTGPLDRDSARNWYMWAERNVISCNAVLYGLNIKEHFTFGESSNKKLGMIKGNLTVERVDDPPHHDDDDVRYSTPVDREWIVEDVIIDIYILTAEELVNMDTFGKSDPYIKLEVVGGESGMSKNVHKDNLNPHFYEHFKLKCKMPGHSILRINVMDEDVLGSELLGCTEIDIEDRWLLFHRNHLPFISPIEHAPIKRDGQITDMHRAEVHYKEMQLNNLLLTSSMECFDIRLVLWDVRDISIFKDYGQRNDVLVVASFVTKTYDGKVSIVTKRTDVHKFAHDSASFNYRMVFKGIEAPVAYAALKFSLMDADTISKDDPIYHPKMLPLDHLISLAIDTDEVTLSPWETEVVFDKWDEDDTIENKCVPCRRSKKAVTPARMRVEIRVIPSILAEECPVGEGQDEPNNDPILLPPSGRLQWASFISKPEVVVTNSCLFSYIMFLDCIPLAGSRAIDLKPAELEDRLMHHKYAAGEYTPLDMFFMPFWNACTDAFPRTISPNAITLSGFFFICLIYVFIVMSPTRHVWHFFAAAFCVFAGQTLDAMDGKQARRLGVSSPLGAILDHGVDACTMGILMLSVARCLGAPGEFPNDIPVAVPAVLAVVSCFWLPHWNHMHTGKLQVGGVTEAQALVGIFYLICGVFGEDFFRKDTLFIPGWTRGELLVYAVLIGASLLCAYDILTCLFASKDKVHTSFGYRLYTLMPLALLYSCAYLMDAGLLKTGKSSMGYVLHAIAIYFVLIAEHVLISNVVEECYVNRACKALMPLMLTTALVLIIPTTWVNPVMVCCCVYGFLTFCKMAATTLNEMCNALGIDLIKLPPNADVKGEAKKTD</sequence>
<feature type="transmembrane region" description="Helical" evidence="6">
    <location>
        <begin position="1567"/>
        <end position="1585"/>
    </location>
</feature>
<reference evidence="8 9" key="1">
    <citation type="submission" date="2020-04" db="EMBL/GenBank/DDBJ databases">
        <title>Perkinsus chesapeaki whole genome sequence.</title>
        <authorList>
            <person name="Bogema D.R."/>
        </authorList>
    </citation>
    <scope>NUCLEOTIDE SEQUENCE [LARGE SCALE GENOMIC DNA]</scope>
    <source>
        <strain evidence="8">ATCC PRA-425</strain>
    </source>
</reference>
<accession>A0A7J6M532</accession>
<dbReference type="PROSITE" id="PS00379">
    <property type="entry name" value="CDP_ALCOHOL_P_TRANSF"/>
    <property type="match status" value="1"/>
</dbReference>
<proteinExistence type="inferred from homology"/>
<dbReference type="GO" id="GO:0008654">
    <property type="term" value="P:phospholipid biosynthetic process"/>
    <property type="evidence" value="ECO:0007669"/>
    <property type="project" value="InterPro"/>
</dbReference>
<comment type="subcellular location">
    <subcellularLocation>
        <location evidence="1">Membrane</location>
    </subcellularLocation>
</comment>
<dbReference type="PANTHER" id="PTHR10414:SF37">
    <property type="entry name" value="BB IN A BOXCAR, ISOFORM C"/>
    <property type="match status" value="1"/>
</dbReference>
<evidence type="ECO:0000256" key="1">
    <source>
        <dbReference type="ARBA" id="ARBA00004370"/>
    </source>
</evidence>
<name>A0A7J6M532_PERCH</name>
<dbReference type="InterPro" id="IPR000008">
    <property type="entry name" value="C2_dom"/>
</dbReference>
<evidence type="ECO:0000256" key="5">
    <source>
        <dbReference type="RuleBase" id="RU003750"/>
    </source>
</evidence>
<feature type="transmembrane region" description="Helical" evidence="6">
    <location>
        <begin position="1791"/>
        <end position="1815"/>
    </location>
</feature>
<organism evidence="8 9">
    <name type="scientific">Perkinsus chesapeaki</name>
    <name type="common">Clam parasite</name>
    <name type="synonym">Perkinsus andrewsi</name>
    <dbReference type="NCBI Taxonomy" id="330153"/>
    <lineage>
        <taxon>Eukaryota</taxon>
        <taxon>Sar</taxon>
        <taxon>Alveolata</taxon>
        <taxon>Perkinsozoa</taxon>
        <taxon>Perkinsea</taxon>
        <taxon>Perkinsida</taxon>
        <taxon>Perkinsidae</taxon>
        <taxon>Perkinsus</taxon>
    </lineage>
</organism>
<dbReference type="InterPro" id="IPR048254">
    <property type="entry name" value="CDP_ALCOHOL_P_TRANSF_CS"/>
</dbReference>
<dbReference type="GO" id="GO:0016020">
    <property type="term" value="C:membrane"/>
    <property type="evidence" value="ECO:0007669"/>
    <property type="project" value="UniProtKB-SubCell"/>
</dbReference>
<dbReference type="InterPro" id="IPR000462">
    <property type="entry name" value="CDP-OH_P_trans"/>
</dbReference>
<dbReference type="PROSITE" id="PS50004">
    <property type="entry name" value="C2"/>
    <property type="match status" value="1"/>
</dbReference>
<protein>
    <recommendedName>
        <fullName evidence="7">C2 domain-containing protein</fullName>
    </recommendedName>
</protein>
<dbReference type="SUPFAM" id="SSF49562">
    <property type="entry name" value="C2 domain (Calcium/lipid-binding domain, CaLB)"/>
    <property type="match status" value="1"/>
</dbReference>
<feature type="transmembrane region" description="Helical" evidence="6">
    <location>
        <begin position="1658"/>
        <end position="1675"/>
    </location>
</feature>
<dbReference type="GO" id="GO:0016780">
    <property type="term" value="F:phosphotransferase activity, for other substituted phosphate groups"/>
    <property type="evidence" value="ECO:0007669"/>
    <property type="project" value="InterPro"/>
</dbReference>
<dbReference type="InterPro" id="IPR014472">
    <property type="entry name" value="CHOPT"/>
</dbReference>
<evidence type="ECO:0000313" key="8">
    <source>
        <dbReference type="EMBL" id="KAF4666536.1"/>
    </source>
</evidence>
<comment type="similarity">
    <text evidence="2 5">Belongs to the CDP-alcohol phosphatidyltransferase class-I family.</text>
</comment>
<dbReference type="InterPro" id="IPR043130">
    <property type="entry name" value="CDP-OH_PTrfase_TM_dom"/>
</dbReference>
<dbReference type="Pfam" id="PF01066">
    <property type="entry name" value="CDP-OH_P_transf"/>
    <property type="match status" value="1"/>
</dbReference>
<evidence type="ECO:0000256" key="3">
    <source>
        <dbReference type="ARBA" id="ARBA00022679"/>
    </source>
</evidence>
<dbReference type="InterPro" id="IPR035892">
    <property type="entry name" value="C2_domain_sf"/>
</dbReference>
<evidence type="ECO:0000259" key="7">
    <source>
        <dbReference type="PROSITE" id="PS50004"/>
    </source>
</evidence>
<dbReference type="OrthoDB" id="196717at2759"/>